<evidence type="ECO:0000256" key="2">
    <source>
        <dbReference type="SAM" id="Phobius"/>
    </source>
</evidence>
<feature type="transmembrane region" description="Helical" evidence="2">
    <location>
        <begin position="1637"/>
        <end position="1658"/>
    </location>
</feature>
<feature type="transmembrane region" description="Helical" evidence="2">
    <location>
        <begin position="1603"/>
        <end position="1625"/>
    </location>
</feature>
<dbReference type="EMBL" id="CAMXCT010003691">
    <property type="protein sequence ID" value="CAI4005776.1"/>
    <property type="molecule type" value="Genomic_DNA"/>
</dbReference>
<accession>A0A9P1DA75</accession>
<feature type="compositionally biased region" description="Low complexity" evidence="1">
    <location>
        <begin position="1463"/>
        <end position="1475"/>
    </location>
</feature>
<keyword evidence="2" id="KW-1133">Transmembrane helix</keyword>
<gene>
    <name evidence="3" type="ORF">C1SCF055_LOCUS31475</name>
</gene>
<feature type="transmembrane region" description="Helical" evidence="2">
    <location>
        <begin position="1728"/>
        <end position="1751"/>
    </location>
</feature>
<evidence type="ECO:0000313" key="3">
    <source>
        <dbReference type="EMBL" id="CAI4005776.1"/>
    </source>
</evidence>
<feature type="transmembrane region" description="Helical" evidence="2">
    <location>
        <begin position="1121"/>
        <end position="1145"/>
    </location>
</feature>
<feature type="non-terminal residue" evidence="3">
    <location>
        <position position="1"/>
    </location>
</feature>
<feature type="region of interest" description="Disordered" evidence="1">
    <location>
        <begin position="535"/>
        <end position="568"/>
    </location>
</feature>
<feature type="transmembrane region" description="Helical" evidence="2">
    <location>
        <begin position="1833"/>
        <end position="1857"/>
    </location>
</feature>
<reference evidence="3" key="1">
    <citation type="submission" date="2022-10" db="EMBL/GenBank/DDBJ databases">
        <authorList>
            <person name="Chen Y."/>
            <person name="Dougan E. K."/>
            <person name="Chan C."/>
            <person name="Rhodes N."/>
            <person name="Thang M."/>
        </authorList>
    </citation>
    <scope>NUCLEOTIDE SEQUENCE</scope>
</reference>
<reference evidence="4" key="2">
    <citation type="submission" date="2024-04" db="EMBL/GenBank/DDBJ databases">
        <authorList>
            <person name="Chen Y."/>
            <person name="Shah S."/>
            <person name="Dougan E. K."/>
            <person name="Thang M."/>
            <person name="Chan C."/>
        </authorList>
    </citation>
    <scope>NUCLEOTIDE SEQUENCE [LARGE SCALE GENOMIC DNA]</scope>
</reference>
<keyword evidence="5" id="KW-1185">Reference proteome</keyword>
<sequence length="1862" mass="208395">SVPLTLDSDSDVEMQSLPQSDIESLQQQCPVEIPRAVAKQALERFPGDMPRAIAEACRLVCSPRRGRSRSPVLPSSQLLVPSPPVLLPVEDRVAEFWRARRQVLETTVATLYSQHQQLNPRDTRALAALFHALPRDWPVQPHHFSLSLGLLFDHELELWRQRAADSVTFQGTIKDAWNSQLNVMKLLPFFLAVLSIFAERAGIAREFPAGFALTIAPWLCHRSLHICFNPLKPEHEVRPRLFALLVAESNCSKSPFFRQLVDAVFVSHCPSRPCLVDTFPDKFVSPGPGKDKTLFVQQCTNSDFARRMKASHGHLCWVSEEAWGALDIAWAKGKGGQPKVVHDYWGQAFMKDCPFGGMGWEFRPTFLWPRDQPEDDPENPHVTFSGAARFLLDIFARLCMSYGQTLDLMSFESAPIPVSDPAAAMWSKFRHQAEKDKDTVPSCAAGAVGKHCFTTTSHIAACHLLQQAFLDIKDGRADLDCLRDPTSQSAPVAPVLCWPESIQPLSPELILAAPEHLHLMVTGILTCFNEMKLPQSERAGPPALDENRPRPHRQQKPPQELSEPPPQNADEEALGILLQRCQEQSHINVKNANQILPRRLGFRSDQQAICRLFDIAAQHHAGVREGSPGAALRLRLTLPNIDSTFRQRLNLQLSRPSTAAAECPPMAGAGKRARRAQEADENPPAEEKDAGRKKKLEKKELVPPVHVAVDPLTSIAVEQALNAALQNNPERVHGKPFQVKCTPVSRKKGHAFQLRCALCQHGTCSWRGTATCKPGQYMVESIYTAKGTHGRPKPMAGAAGLVASVEFHRLGAGLVVVSDTGVLPHTCHGSFPIMRGGAKGRGRGPAQPKAKAKAEPAPKRVGRPRKAAAPERSLETPNTVLEQGFGGRPEFLAAQKDWAATLLPDRRIAVRHQWYDYNKGYKLFLWCNSCTKCAIPNRLAVVSHDLSPNSTSVVFVNPALFVETLGRLSNKAYLKLCGDGTFRLMEDGWVLLNLGVLARHYAPVNGTYAFRSSYWPLLFAVVNKEAKQTYKALFDAGKACARECMDLDLAPRVVQYHSDWHTGEDAARKECFPDSMRVADFAHFMGACVRPRQRPVRDETIQAYRAGFPQTMRKHALDKTWVSYLVTWVYALRACPSALLFHAVVERILEKMQEANEVACARAMRQHYLTSVPAASFRIRHHECLTLADWWAGLCRLQPGSASGTQAQESWHRHKLKKHIRHLRQDLPTFLKSLESFTSSRLDQLRLQGPELPDMPVEPFPDKFVLYDSDALTKLGRSSAMQYHRTAASEVFADELGGVWYCMRKTLAQYDKQRDKWIAATDNKVMKPAAGLSQHLRSLYLARDDPSLFVPLRLLGCTADGSLDLEPLRRILSNHVLVLQGQVAEQFWHVQVADGRAPSYRQVACFGCTTFAIHGSCEHVHAAWLHSGHICMDRAEMPVLGNPKKKRQQVPSILRPTQKRARSSASAPAGPSAPSDGLKSLLTELGFASFWPSFFKEQVNISILASWDLAAMKAYFPDIGGGPASQILRACKQRVDEEGADDCDQAFKLPVESGADDGISEVMEAEEETHQDMESDAEVRLQSAELQSDVQAAEDEMRWWGRLLILVCNLTHFLWAWMPLFWIGFNLYNVFDSREFHYSPIGMFIFTLILQVLNWGMIGASCMRHSLEASMEANEVVMLTIDNIWRSTQRYYITAPLTVYSMVEGMQDYIRFHCYGQDITFNDKNGKIAVYLVKYWTLLLEVAAVFAWIYFCTTGALDEGGLTSLIIITVIALDVLHPCAYLWVGETTMTPELANSMSWYQAFTTLGWWELLLHDLILNDFVTGFLKWLGPAWMIAMPLLTLVLPYLGVNQAFMLVATVHNR</sequence>
<dbReference type="EMBL" id="CAMXCT020003691">
    <property type="protein sequence ID" value="CAL1159151.1"/>
    <property type="molecule type" value="Genomic_DNA"/>
</dbReference>
<protein>
    <submittedName>
        <fullName evidence="3">Uncharacterized protein</fullName>
    </submittedName>
</protein>
<dbReference type="Proteomes" id="UP001152797">
    <property type="component" value="Unassembled WGS sequence"/>
</dbReference>
<feature type="transmembrane region" description="Helical" evidence="2">
    <location>
        <begin position="1796"/>
        <end position="1813"/>
    </location>
</feature>
<evidence type="ECO:0000256" key="1">
    <source>
        <dbReference type="SAM" id="MobiDB-lite"/>
    </source>
</evidence>
<feature type="region of interest" description="Disordered" evidence="1">
    <location>
        <begin position="656"/>
        <end position="699"/>
    </location>
</feature>
<organism evidence="3">
    <name type="scientific">Cladocopium goreaui</name>
    <dbReference type="NCBI Taxonomy" id="2562237"/>
    <lineage>
        <taxon>Eukaryota</taxon>
        <taxon>Sar</taxon>
        <taxon>Alveolata</taxon>
        <taxon>Dinophyceae</taxon>
        <taxon>Suessiales</taxon>
        <taxon>Symbiodiniaceae</taxon>
        <taxon>Cladocopium</taxon>
    </lineage>
</organism>
<feature type="region of interest" description="Disordered" evidence="1">
    <location>
        <begin position="834"/>
        <end position="873"/>
    </location>
</feature>
<dbReference type="EMBL" id="CAMXCT030003691">
    <property type="protein sequence ID" value="CAL4793088.1"/>
    <property type="molecule type" value="Genomic_DNA"/>
</dbReference>
<proteinExistence type="predicted"/>
<evidence type="ECO:0000313" key="4">
    <source>
        <dbReference type="EMBL" id="CAL1159151.1"/>
    </source>
</evidence>
<keyword evidence="2" id="KW-0472">Membrane</keyword>
<feature type="transmembrane region" description="Helical" evidence="2">
    <location>
        <begin position="1763"/>
        <end position="1784"/>
    </location>
</feature>
<evidence type="ECO:0000313" key="5">
    <source>
        <dbReference type="Proteomes" id="UP001152797"/>
    </source>
</evidence>
<keyword evidence="2" id="KW-0812">Transmembrane</keyword>
<feature type="region of interest" description="Disordered" evidence="1">
    <location>
        <begin position="1441"/>
        <end position="1475"/>
    </location>
</feature>
<comment type="caution">
    <text evidence="3">The sequence shown here is derived from an EMBL/GenBank/DDBJ whole genome shotgun (WGS) entry which is preliminary data.</text>
</comment>
<name>A0A9P1DA75_9DINO</name>